<organism evidence="1 2">
    <name type="scientific">Actinophytocola gossypii</name>
    <dbReference type="NCBI Taxonomy" id="2812003"/>
    <lineage>
        <taxon>Bacteria</taxon>
        <taxon>Bacillati</taxon>
        <taxon>Actinomycetota</taxon>
        <taxon>Actinomycetes</taxon>
        <taxon>Pseudonocardiales</taxon>
        <taxon>Pseudonocardiaceae</taxon>
    </lineage>
</organism>
<evidence type="ECO:0000313" key="1">
    <source>
        <dbReference type="EMBL" id="MCT2587685.1"/>
    </source>
</evidence>
<reference evidence="1 2" key="1">
    <citation type="submission" date="2021-02" db="EMBL/GenBank/DDBJ databases">
        <title>Actinophytocola xerophila sp. nov., isolated from soil of cotton cropping field.</title>
        <authorList>
            <person name="Huang R."/>
            <person name="Chen X."/>
            <person name="Ge X."/>
            <person name="Liu W."/>
        </authorList>
    </citation>
    <scope>NUCLEOTIDE SEQUENCE [LARGE SCALE GENOMIC DNA]</scope>
    <source>
        <strain evidence="1 2">S1-96</strain>
    </source>
</reference>
<name>A0ABT2JIH5_9PSEU</name>
<dbReference type="Proteomes" id="UP001156441">
    <property type="component" value="Unassembled WGS sequence"/>
</dbReference>
<dbReference type="EMBL" id="JAFFZE010000027">
    <property type="protein sequence ID" value="MCT2587685.1"/>
    <property type="molecule type" value="Genomic_DNA"/>
</dbReference>
<comment type="caution">
    <text evidence="1">The sequence shown here is derived from an EMBL/GenBank/DDBJ whole genome shotgun (WGS) entry which is preliminary data.</text>
</comment>
<proteinExistence type="predicted"/>
<gene>
    <name evidence="1" type="ORF">JT362_31660</name>
</gene>
<sequence length="102" mass="10926">MTTEALSPPIGRSRIVSSIMAVSWSGLSSEHPLLRSMRRPTNRSCWSGRTRALGAVTPAVPDSCPIRGEFVDLPHLDDEPTIRVTRAIASSCGSPTLTAEPV</sequence>
<evidence type="ECO:0000313" key="2">
    <source>
        <dbReference type="Proteomes" id="UP001156441"/>
    </source>
</evidence>
<protein>
    <submittedName>
        <fullName evidence="1">Uncharacterized protein</fullName>
    </submittedName>
</protein>
<keyword evidence="2" id="KW-1185">Reference proteome</keyword>
<accession>A0ABT2JIH5</accession>
<dbReference type="RefSeq" id="WP_260195595.1">
    <property type="nucleotide sequence ID" value="NZ_JAFFZE010000027.1"/>
</dbReference>